<dbReference type="InterPro" id="IPR013815">
    <property type="entry name" value="ATP_grasp_subdomain_1"/>
</dbReference>
<dbReference type="SMART" id="SM00881">
    <property type="entry name" value="CoA_binding"/>
    <property type="match status" value="1"/>
</dbReference>
<comment type="caution">
    <text evidence="3">The sequence shown here is derived from an EMBL/GenBank/DDBJ whole genome shotgun (WGS) entry which is preliminary data.</text>
</comment>
<keyword evidence="4" id="KW-1185">Reference proteome</keyword>
<proteinExistence type="predicted"/>
<dbReference type="AlphaFoldDB" id="A0A0D8B7K0"/>
<dbReference type="RefSeq" id="WP_044887937.1">
    <property type="nucleotide sequence ID" value="NZ_JYFN01000066.1"/>
</dbReference>
<dbReference type="InterPro" id="IPR032875">
    <property type="entry name" value="Succ_CoA_lig_flav_dom"/>
</dbReference>
<evidence type="ECO:0000256" key="1">
    <source>
        <dbReference type="SAM" id="MobiDB-lite"/>
    </source>
</evidence>
<dbReference type="PATRIC" id="fig|1502723.3.peg.5878"/>
<organism evidence="3 4">
    <name type="scientific">Frankia torreyi</name>
    <dbReference type="NCBI Taxonomy" id="1856"/>
    <lineage>
        <taxon>Bacteria</taxon>
        <taxon>Bacillati</taxon>
        <taxon>Actinomycetota</taxon>
        <taxon>Actinomycetes</taxon>
        <taxon>Frankiales</taxon>
        <taxon>Frankiaceae</taxon>
        <taxon>Frankia</taxon>
    </lineage>
</organism>
<reference evidence="4" key="1">
    <citation type="submission" date="2015-02" db="EMBL/GenBank/DDBJ databases">
        <title>Draft Genome of Frankia sp. CpI1-S.</title>
        <authorList>
            <person name="Oshone R.T."/>
            <person name="Ngom M."/>
            <person name="Ghodhbane-Gtari F."/>
            <person name="Gtari M."/>
            <person name="Morris K."/>
            <person name="Thomas K."/>
            <person name="Sen A."/>
            <person name="Tisa L.S."/>
        </authorList>
    </citation>
    <scope>NUCLEOTIDE SEQUENCE [LARGE SCALE GENOMIC DNA]</scope>
    <source>
        <strain evidence="4">CpI1-S</strain>
    </source>
</reference>
<dbReference type="OrthoDB" id="190266at2"/>
<dbReference type="Gene3D" id="3.30.470.20">
    <property type="entry name" value="ATP-grasp fold, B domain"/>
    <property type="match status" value="1"/>
</dbReference>
<dbReference type="SUPFAM" id="SSF51735">
    <property type="entry name" value="NAD(P)-binding Rossmann-fold domains"/>
    <property type="match status" value="1"/>
</dbReference>
<accession>A0A0D8B7K0</accession>
<evidence type="ECO:0000313" key="3">
    <source>
        <dbReference type="EMBL" id="KJE20238.1"/>
    </source>
</evidence>
<protein>
    <submittedName>
        <fullName evidence="3">Acyl-CoA synthetase (NDP forming)</fullName>
    </submittedName>
</protein>
<dbReference type="Pfam" id="PF13549">
    <property type="entry name" value="ATP-grasp_5"/>
    <property type="match status" value="1"/>
</dbReference>
<dbReference type="Gene3D" id="3.40.50.261">
    <property type="entry name" value="Succinyl-CoA synthetase domains"/>
    <property type="match status" value="2"/>
</dbReference>
<dbReference type="Gene3D" id="3.40.50.720">
    <property type="entry name" value="NAD(P)-binding Rossmann-like Domain"/>
    <property type="match status" value="1"/>
</dbReference>
<dbReference type="PANTHER" id="PTHR42793">
    <property type="entry name" value="COA BINDING DOMAIN CONTAINING PROTEIN"/>
    <property type="match status" value="1"/>
</dbReference>
<dbReference type="InterPro" id="IPR036291">
    <property type="entry name" value="NAD(P)-bd_dom_sf"/>
</dbReference>
<sequence>MAGSETGAGSLGRLLNPASVAVVGVSERRPMSNVAVGHLLAAPVELHLVSPRPGSAYGRATVASLRAVGGPVDAVLSLVGAAGSVGVVEEAARLGCGGVVVVASGFGEAGDEGRERQDRLARAAAGAALPVCGPNCTGLVNVTSGVSLFTGTAVAVPAGGVSLVSSSGYLMRAVMAAARERNLGLRLAISAGNEAVTVLADYLDFLVADPLTRVITVVIEKLRDPASFFAAVDRARAAGKPVVVLKLGRSERARAIVRSHTGALTGESWVYDLAFRAAGVVDARDVDDLMDRAAILAQLPAHRLRPVERIAVIASSGGVAALASDVLAGGDVETPELTEIADEVRAIIPGAEVVNPLDLTGFVMARRESLDAVLRTYLDAEALDAVVVTWWLDEEDRERAEVLLGPAREAARRAGKPVVLTTVQQSRLGSWTSTAGGPGLAFARGLGGAVRGLAAITRHLSPQPRARRAAPPRPIPPPRPGDVVRGDAGPMLSFAATMTLLAERGLTVAPWVVLDDPADWPPRAGALGDGAQVVVKLADVAHRTELGAVRLGVAPGEVAAVAAELQEIAAAHGVRRTVAVQGQLAGAGEAFVGFQARTDLGPVVVAGLGGILVELTRAVVGRLLPVDGPGVESMLDELGGATVFRGLRAAGGWDRAALARVVLAVAELGVAGADWIGSIDVNPLIYSPSGCAVVDALVLVEETAAVAGAAVAAGS</sequence>
<dbReference type="SUPFAM" id="SSF52210">
    <property type="entry name" value="Succinyl-CoA synthetase domains"/>
    <property type="match status" value="2"/>
</dbReference>
<dbReference type="EMBL" id="JYFN01000066">
    <property type="protein sequence ID" value="KJE20238.1"/>
    <property type="molecule type" value="Genomic_DNA"/>
</dbReference>
<dbReference type="PANTHER" id="PTHR42793:SF1">
    <property type="entry name" value="PEPTIDYL-LYSINE N-ACETYLTRANSFERASE PATZ"/>
    <property type="match status" value="1"/>
</dbReference>
<feature type="compositionally biased region" description="Pro residues" evidence="1">
    <location>
        <begin position="471"/>
        <end position="480"/>
    </location>
</feature>
<evidence type="ECO:0000259" key="2">
    <source>
        <dbReference type="SMART" id="SM00881"/>
    </source>
</evidence>
<dbReference type="InterPro" id="IPR003781">
    <property type="entry name" value="CoA-bd"/>
</dbReference>
<gene>
    <name evidence="3" type="ORF">FF36_05460</name>
</gene>
<dbReference type="Pfam" id="PF13380">
    <property type="entry name" value="CoA_binding_2"/>
    <property type="match status" value="1"/>
</dbReference>
<dbReference type="Pfam" id="PF13607">
    <property type="entry name" value="Succ_CoA_lig"/>
    <property type="match status" value="1"/>
</dbReference>
<dbReference type="SUPFAM" id="SSF56059">
    <property type="entry name" value="Glutathione synthetase ATP-binding domain-like"/>
    <property type="match status" value="1"/>
</dbReference>
<name>A0A0D8B7K0_9ACTN</name>
<dbReference type="InterPro" id="IPR016102">
    <property type="entry name" value="Succinyl-CoA_synth-like"/>
</dbReference>
<dbReference type="Proteomes" id="UP000032545">
    <property type="component" value="Unassembled WGS sequence"/>
</dbReference>
<dbReference type="GO" id="GO:0005524">
    <property type="term" value="F:ATP binding"/>
    <property type="evidence" value="ECO:0007669"/>
    <property type="project" value="InterPro"/>
</dbReference>
<evidence type="ECO:0000313" key="4">
    <source>
        <dbReference type="Proteomes" id="UP000032545"/>
    </source>
</evidence>
<feature type="domain" description="CoA-binding" evidence="2">
    <location>
        <begin position="14"/>
        <end position="106"/>
    </location>
</feature>
<feature type="region of interest" description="Disordered" evidence="1">
    <location>
        <begin position="461"/>
        <end position="484"/>
    </location>
</feature>
<reference evidence="3 4" key="2">
    <citation type="journal article" date="2016" name="Genome Announc.">
        <title>Permanent Draft Genome Sequences for Two Variants of Frankia sp. Strain CpI1, the First Frankia Strain Isolated from Root Nodules of Comptonia peregrina.</title>
        <authorList>
            <person name="Oshone R."/>
            <person name="Hurst S.G.IV."/>
            <person name="Abebe-Akele F."/>
            <person name="Simpson S."/>
            <person name="Morris K."/>
            <person name="Thomas W.K."/>
            <person name="Tisa L.S."/>
        </authorList>
    </citation>
    <scope>NUCLEOTIDE SEQUENCE [LARGE SCALE GENOMIC DNA]</scope>
    <source>
        <strain evidence="4">CpI1-S</strain>
    </source>
</reference>
<dbReference type="Gene3D" id="3.30.1490.20">
    <property type="entry name" value="ATP-grasp fold, A domain"/>
    <property type="match status" value="1"/>
</dbReference>